<evidence type="ECO:0000256" key="1">
    <source>
        <dbReference type="ARBA" id="ARBA00023159"/>
    </source>
</evidence>
<organism evidence="3 4">
    <name type="scientific">Dyadobacter beijingensis</name>
    <dbReference type="NCBI Taxonomy" id="365489"/>
    <lineage>
        <taxon>Bacteria</taxon>
        <taxon>Pseudomonadati</taxon>
        <taxon>Bacteroidota</taxon>
        <taxon>Cytophagia</taxon>
        <taxon>Cytophagales</taxon>
        <taxon>Spirosomataceae</taxon>
        <taxon>Dyadobacter</taxon>
    </lineage>
</organism>
<comment type="caution">
    <text evidence="3">The sequence shown here is derived from an EMBL/GenBank/DDBJ whole genome shotgun (WGS) entry which is preliminary data.</text>
</comment>
<evidence type="ECO:0000313" key="3">
    <source>
        <dbReference type="EMBL" id="GGM91576.1"/>
    </source>
</evidence>
<feature type="domain" description="Ada DNA repair metal-binding" evidence="2">
    <location>
        <begin position="40"/>
        <end position="85"/>
    </location>
</feature>
<dbReference type="Proteomes" id="UP000632339">
    <property type="component" value="Unassembled WGS sequence"/>
</dbReference>
<keyword evidence="1" id="KW-0010">Activator</keyword>
<sequence length="95" mass="10569">MPSTQPNYIAMTAHDEIGPESLATSRKLKRLIDTGAITLAGNRNLKIYGQLACGSGKRMKRGNRVFFANERDALAHGYRPCGHCMREAYLKWKSG</sequence>
<dbReference type="InterPro" id="IPR004026">
    <property type="entry name" value="Ada_DNA_repair_Zn-bd"/>
</dbReference>
<proteinExistence type="predicted"/>
<dbReference type="Gene3D" id="3.40.10.10">
    <property type="entry name" value="DNA Methylphosphotriester Repair Domain"/>
    <property type="match status" value="1"/>
</dbReference>
<dbReference type="InterPro" id="IPR035451">
    <property type="entry name" value="Ada-like_dom_sf"/>
</dbReference>
<dbReference type="RefSeq" id="WP_229207926.1">
    <property type="nucleotide sequence ID" value="NZ_BMLI01000001.1"/>
</dbReference>
<accession>A0ABQ2HU08</accession>
<dbReference type="EMBL" id="BMLI01000001">
    <property type="protein sequence ID" value="GGM91576.1"/>
    <property type="molecule type" value="Genomic_DNA"/>
</dbReference>
<dbReference type="Pfam" id="PF02805">
    <property type="entry name" value="Ada_Zn_binding"/>
    <property type="match status" value="1"/>
</dbReference>
<evidence type="ECO:0000259" key="2">
    <source>
        <dbReference type="Pfam" id="PF02805"/>
    </source>
</evidence>
<evidence type="ECO:0000313" key="4">
    <source>
        <dbReference type="Proteomes" id="UP000632339"/>
    </source>
</evidence>
<name>A0ABQ2HU08_9BACT</name>
<dbReference type="SUPFAM" id="SSF57884">
    <property type="entry name" value="Ada DNA repair protein, N-terminal domain (N-Ada 10)"/>
    <property type="match status" value="1"/>
</dbReference>
<protein>
    <recommendedName>
        <fullName evidence="2">Ada DNA repair metal-binding domain-containing protein</fullName>
    </recommendedName>
</protein>
<gene>
    <name evidence="3" type="ORF">GCM10010967_25800</name>
</gene>
<reference evidence="4" key="1">
    <citation type="journal article" date="2019" name="Int. J. Syst. Evol. Microbiol.">
        <title>The Global Catalogue of Microorganisms (GCM) 10K type strain sequencing project: providing services to taxonomists for standard genome sequencing and annotation.</title>
        <authorList>
            <consortium name="The Broad Institute Genomics Platform"/>
            <consortium name="The Broad Institute Genome Sequencing Center for Infectious Disease"/>
            <person name="Wu L."/>
            <person name="Ma J."/>
        </authorList>
    </citation>
    <scope>NUCLEOTIDE SEQUENCE [LARGE SCALE GENOMIC DNA]</scope>
    <source>
        <strain evidence="4">CGMCC 1.6375</strain>
    </source>
</reference>
<keyword evidence="4" id="KW-1185">Reference proteome</keyword>